<dbReference type="InterPro" id="IPR006140">
    <property type="entry name" value="D-isomer_DH_NAD-bd"/>
</dbReference>
<dbReference type="Pfam" id="PF02826">
    <property type="entry name" value="2-Hacid_dh_C"/>
    <property type="match status" value="1"/>
</dbReference>
<comment type="caution">
    <text evidence="2">The sequence shown here is derived from an EMBL/GenBank/DDBJ whole genome shotgun (WGS) entry which is preliminary data.</text>
</comment>
<evidence type="ECO:0000259" key="1">
    <source>
        <dbReference type="Pfam" id="PF02826"/>
    </source>
</evidence>
<dbReference type="Gene3D" id="3.40.50.720">
    <property type="entry name" value="NAD(P)-binding Rossmann-like Domain"/>
    <property type="match status" value="1"/>
</dbReference>
<reference evidence="2 3" key="1">
    <citation type="journal article" date="2021" name="bioRxiv">
        <title>Chromosome-scale and haplotype-resolved genome assembly of a tetraploid potato cultivar.</title>
        <authorList>
            <person name="Sun H."/>
            <person name="Jiao W.-B."/>
            <person name="Krause K."/>
            <person name="Campoy J.A."/>
            <person name="Goel M."/>
            <person name="Folz-Donahue K."/>
            <person name="Kukat C."/>
            <person name="Huettel B."/>
            <person name="Schneeberger K."/>
        </authorList>
    </citation>
    <scope>NUCLEOTIDE SEQUENCE [LARGE SCALE GENOMIC DNA]</scope>
    <source>
        <strain evidence="2">SolTubOtavaFocal</strain>
        <tissue evidence="2">Leaves</tissue>
    </source>
</reference>
<organism evidence="2 3">
    <name type="scientific">Solanum tuberosum</name>
    <name type="common">Potato</name>
    <dbReference type="NCBI Taxonomy" id="4113"/>
    <lineage>
        <taxon>Eukaryota</taxon>
        <taxon>Viridiplantae</taxon>
        <taxon>Streptophyta</taxon>
        <taxon>Embryophyta</taxon>
        <taxon>Tracheophyta</taxon>
        <taxon>Spermatophyta</taxon>
        <taxon>Magnoliopsida</taxon>
        <taxon>eudicotyledons</taxon>
        <taxon>Gunneridae</taxon>
        <taxon>Pentapetalae</taxon>
        <taxon>asterids</taxon>
        <taxon>lamiids</taxon>
        <taxon>Solanales</taxon>
        <taxon>Solanaceae</taxon>
        <taxon>Solanoideae</taxon>
        <taxon>Solaneae</taxon>
        <taxon>Solanum</taxon>
    </lineage>
</organism>
<name>A0ABQ7WL21_SOLTU</name>
<dbReference type="InterPro" id="IPR036291">
    <property type="entry name" value="NAD(P)-bd_dom_sf"/>
</dbReference>
<dbReference type="Proteomes" id="UP000826656">
    <property type="component" value="Unassembled WGS sequence"/>
</dbReference>
<dbReference type="SUPFAM" id="SSF51735">
    <property type="entry name" value="NAD(P)-binding Rossmann-fold domains"/>
    <property type="match status" value="1"/>
</dbReference>
<evidence type="ECO:0000313" key="2">
    <source>
        <dbReference type="EMBL" id="KAH0781448.1"/>
    </source>
</evidence>
<evidence type="ECO:0000313" key="3">
    <source>
        <dbReference type="Proteomes" id="UP000826656"/>
    </source>
</evidence>
<gene>
    <name evidence="2" type="ORF">KY290_001046</name>
</gene>
<sequence>MHSANHKFDRPGEAEASIQKRRSNNYSLLMKRSIAMQKGLPILGVFREMFDKERIAKLKKGILIVNNARDAIMDTQAVVDACNNGHIAAFGDHTPESLLTDFGLYDPYWLLDIAVI</sequence>
<protein>
    <recommendedName>
        <fullName evidence="1">D-isomer specific 2-hydroxyacid dehydrogenase NAD-binding domain-containing protein</fullName>
    </recommendedName>
</protein>
<keyword evidence="3" id="KW-1185">Reference proteome</keyword>
<feature type="domain" description="D-isomer specific 2-hydroxyacid dehydrogenase NAD-binding" evidence="1">
    <location>
        <begin position="25"/>
        <end position="92"/>
    </location>
</feature>
<dbReference type="EMBL" id="JAIVGD010000001">
    <property type="protein sequence ID" value="KAH0781448.1"/>
    <property type="molecule type" value="Genomic_DNA"/>
</dbReference>
<accession>A0ABQ7WL21</accession>
<proteinExistence type="predicted"/>